<evidence type="ECO:0008006" key="3">
    <source>
        <dbReference type="Google" id="ProtNLM"/>
    </source>
</evidence>
<gene>
    <name evidence="1" type="ORF">B0A49_12041</name>
</gene>
<comment type="caution">
    <text evidence="1">The sequence shown here is derived from an EMBL/GenBank/DDBJ whole genome shotgun (WGS) entry which is preliminary data.</text>
</comment>
<dbReference type="EMBL" id="NAJN01002981">
    <property type="protein sequence ID" value="TKA45702.1"/>
    <property type="molecule type" value="Genomic_DNA"/>
</dbReference>
<evidence type="ECO:0000313" key="1">
    <source>
        <dbReference type="EMBL" id="TKA45702.1"/>
    </source>
</evidence>
<dbReference type="AlphaFoldDB" id="A0A4U0VAZ8"/>
<accession>A0A4U0VAZ8</accession>
<sequence length="66" mass="6886">MAGGGGGRDGLIMGVSSLAQLEQNLRDCAKGPLPPDVVNALDDAWAVTKATTPNYWHLDLAYTSQG</sequence>
<dbReference type="Gene3D" id="3.20.20.100">
    <property type="entry name" value="NADP-dependent oxidoreductase domain"/>
    <property type="match status" value="1"/>
</dbReference>
<name>A0A4U0VAZ8_9PEZI</name>
<dbReference type="Proteomes" id="UP000308768">
    <property type="component" value="Unassembled WGS sequence"/>
</dbReference>
<dbReference type="InterPro" id="IPR036812">
    <property type="entry name" value="NAD(P)_OxRdtase_dom_sf"/>
</dbReference>
<reference evidence="1 2" key="1">
    <citation type="submission" date="2017-03" db="EMBL/GenBank/DDBJ databases">
        <title>Genomes of endolithic fungi from Antarctica.</title>
        <authorList>
            <person name="Coleine C."/>
            <person name="Masonjones S."/>
            <person name="Stajich J.E."/>
        </authorList>
    </citation>
    <scope>NUCLEOTIDE SEQUENCE [LARGE SCALE GENOMIC DNA]</scope>
    <source>
        <strain evidence="1 2">CCFEE 5187</strain>
    </source>
</reference>
<protein>
    <recommendedName>
        <fullName evidence="3">NADP-dependent oxidoreductase domain-containing protein</fullName>
    </recommendedName>
</protein>
<organism evidence="1 2">
    <name type="scientific">Cryomyces minteri</name>
    <dbReference type="NCBI Taxonomy" id="331657"/>
    <lineage>
        <taxon>Eukaryota</taxon>
        <taxon>Fungi</taxon>
        <taxon>Dikarya</taxon>
        <taxon>Ascomycota</taxon>
        <taxon>Pezizomycotina</taxon>
        <taxon>Dothideomycetes</taxon>
        <taxon>Dothideomycetes incertae sedis</taxon>
        <taxon>Cryomyces</taxon>
    </lineage>
</organism>
<proteinExistence type="predicted"/>
<keyword evidence="2" id="KW-1185">Reference proteome</keyword>
<dbReference type="STRING" id="331657.A0A4U0VAZ8"/>
<evidence type="ECO:0000313" key="2">
    <source>
        <dbReference type="Proteomes" id="UP000308768"/>
    </source>
</evidence>
<dbReference type="SUPFAM" id="SSF51430">
    <property type="entry name" value="NAD(P)-linked oxidoreductase"/>
    <property type="match status" value="1"/>
</dbReference>
<dbReference type="OrthoDB" id="2310150at2759"/>